<evidence type="ECO:0000313" key="2">
    <source>
        <dbReference type="EMBL" id="MFC7439731.1"/>
    </source>
</evidence>
<accession>A0ABW2RFJ4</accession>
<name>A0ABW2RFJ4_9BACL</name>
<proteinExistence type="predicted"/>
<dbReference type="RefSeq" id="WP_379862923.1">
    <property type="nucleotide sequence ID" value="NZ_JBHTBW010000003.1"/>
</dbReference>
<dbReference type="Proteomes" id="UP001596500">
    <property type="component" value="Unassembled WGS sequence"/>
</dbReference>
<sequence>MENDVRAFSVDGRVGVGTLAAKSLTDPLRGQSIADLVRLIKVGRIDVSAHTEQNPDGEIRGQVRVRAIRK</sequence>
<evidence type="ECO:0000313" key="3">
    <source>
        <dbReference type="Proteomes" id="UP001596500"/>
    </source>
</evidence>
<evidence type="ECO:0000259" key="1">
    <source>
        <dbReference type="Pfam" id="PF07452"/>
    </source>
</evidence>
<keyword evidence="3" id="KW-1185">Reference proteome</keyword>
<protein>
    <submittedName>
        <fullName evidence="2">CHRD domain-containing protein</fullName>
    </submittedName>
</protein>
<dbReference type="Pfam" id="PF07452">
    <property type="entry name" value="CHRD"/>
    <property type="match status" value="1"/>
</dbReference>
<feature type="domain" description="CHRD" evidence="1">
    <location>
        <begin position="26"/>
        <end position="63"/>
    </location>
</feature>
<dbReference type="EMBL" id="JBHTBW010000003">
    <property type="protein sequence ID" value="MFC7439731.1"/>
    <property type="molecule type" value="Genomic_DNA"/>
</dbReference>
<reference evidence="3" key="1">
    <citation type="journal article" date="2019" name="Int. J. Syst. Evol. Microbiol.">
        <title>The Global Catalogue of Microorganisms (GCM) 10K type strain sequencing project: providing services to taxonomists for standard genome sequencing and annotation.</title>
        <authorList>
            <consortium name="The Broad Institute Genomics Platform"/>
            <consortium name="The Broad Institute Genome Sequencing Center for Infectious Disease"/>
            <person name="Wu L."/>
            <person name="Ma J."/>
        </authorList>
    </citation>
    <scope>NUCLEOTIDE SEQUENCE [LARGE SCALE GENOMIC DNA]</scope>
    <source>
        <strain evidence="3">CGMCC 1.12942</strain>
    </source>
</reference>
<organism evidence="2 3">
    <name type="scientific">Laceyella putida</name>
    <dbReference type="NCBI Taxonomy" id="110101"/>
    <lineage>
        <taxon>Bacteria</taxon>
        <taxon>Bacillati</taxon>
        <taxon>Bacillota</taxon>
        <taxon>Bacilli</taxon>
        <taxon>Bacillales</taxon>
        <taxon>Thermoactinomycetaceae</taxon>
        <taxon>Laceyella</taxon>
    </lineage>
</organism>
<gene>
    <name evidence="2" type="ORF">ACFQNG_00920</name>
</gene>
<comment type="caution">
    <text evidence="2">The sequence shown here is derived from an EMBL/GenBank/DDBJ whole genome shotgun (WGS) entry which is preliminary data.</text>
</comment>
<dbReference type="InterPro" id="IPR010895">
    <property type="entry name" value="CHRD"/>
</dbReference>